<evidence type="ECO:0000313" key="2">
    <source>
        <dbReference type="EMBL" id="GJT90442.1"/>
    </source>
</evidence>
<name>A0ABQ5HSX6_9ASTR</name>
<gene>
    <name evidence="2" type="ORF">Tco_1079287</name>
</gene>
<keyword evidence="3" id="KW-1185">Reference proteome</keyword>
<organism evidence="2 3">
    <name type="scientific">Tanacetum coccineum</name>
    <dbReference type="NCBI Taxonomy" id="301880"/>
    <lineage>
        <taxon>Eukaryota</taxon>
        <taxon>Viridiplantae</taxon>
        <taxon>Streptophyta</taxon>
        <taxon>Embryophyta</taxon>
        <taxon>Tracheophyta</taxon>
        <taxon>Spermatophyta</taxon>
        <taxon>Magnoliopsida</taxon>
        <taxon>eudicotyledons</taxon>
        <taxon>Gunneridae</taxon>
        <taxon>Pentapetalae</taxon>
        <taxon>asterids</taxon>
        <taxon>campanulids</taxon>
        <taxon>Asterales</taxon>
        <taxon>Asteraceae</taxon>
        <taxon>Asteroideae</taxon>
        <taxon>Anthemideae</taxon>
        <taxon>Anthemidinae</taxon>
        <taxon>Tanacetum</taxon>
    </lineage>
</organism>
<proteinExistence type="predicted"/>
<dbReference type="EMBL" id="BQNB010019920">
    <property type="protein sequence ID" value="GJT90442.1"/>
    <property type="molecule type" value="Genomic_DNA"/>
</dbReference>
<evidence type="ECO:0008006" key="4">
    <source>
        <dbReference type="Google" id="ProtNLM"/>
    </source>
</evidence>
<reference evidence="2" key="2">
    <citation type="submission" date="2022-01" db="EMBL/GenBank/DDBJ databases">
        <authorList>
            <person name="Yamashiro T."/>
            <person name="Shiraishi A."/>
            <person name="Satake H."/>
            <person name="Nakayama K."/>
        </authorList>
    </citation>
    <scope>NUCLEOTIDE SEQUENCE</scope>
</reference>
<protein>
    <recommendedName>
        <fullName evidence="4">Reverse transcriptase domain-containing protein</fullName>
    </recommendedName>
</protein>
<feature type="region of interest" description="Disordered" evidence="1">
    <location>
        <begin position="21"/>
        <end position="74"/>
    </location>
</feature>
<sequence length="184" mass="21620">MIDEMMTRLDDFVRSKEAFASTELPKGEVSEESRKSTAPVNRREDRFHKGGYRADRRRNEGKSTFNNRDGLVPYRNQTPYQAPRDQGLHHPRFNLSSLTKLPKEILASEPQLNLQPPRPMQLLPKKENHDKYHGEKGHYTNDCFQLRRQLEMALESGKLNYLIKDVRQRGQGLQKERMQERTKS</sequence>
<feature type="compositionally biased region" description="Basic and acidic residues" evidence="1">
    <location>
        <begin position="25"/>
        <end position="61"/>
    </location>
</feature>
<reference evidence="2" key="1">
    <citation type="journal article" date="2022" name="Int. J. Mol. Sci.">
        <title>Draft Genome of Tanacetum Coccineum: Genomic Comparison of Closely Related Tanacetum-Family Plants.</title>
        <authorList>
            <person name="Yamashiro T."/>
            <person name="Shiraishi A."/>
            <person name="Nakayama K."/>
            <person name="Satake H."/>
        </authorList>
    </citation>
    <scope>NUCLEOTIDE SEQUENCE</scope>
</reference>
<evidence type="ECO:0000256" key="1">
    <source>
        <dbReference type="SAM" id="MobiDB-lite"/>
    </source>
</evidence>
<accession>A0ABQ5HSX6</accession>
<dbReference type="Proteomes" id="UP001151760">
    <property type="component" value="Unassembled WGS sequence"/>
</dbReference>
<evidence type="ECO:0000313" key="3">
    <source>
        <dbReference type="Proteomes" id="UP001151760"/>
    </source>
</evidence>
<comment type="caution">
    <text evidence="2">The sequence shown here is derived from an EMBL/GenBank/DDBJ whole genome shotgun (WGS) entry which is preliminary data.</text>
</comment>